<keyword evidence="1" id="KW-1133">Transmembrane helix</keyword>
<evidence type="ECO:0008006" key="6">
    <source>
        <dbReference type="Google" id="ProtNLM"/>
    </source>
</evidence>
<keyword evidence="1" id="KW-0812">Transmembrane</keyword>
<dbReference type="OrthoDB" id="34413at2157"/>
<feature type="transmembrane region" description="Helical" evidence="1">
    <location>
        <begin position="103"/>
        <end position="122"/>
    </location>
</feature>
<dbReference type="EMBL" id="AP018929">
    <property type="protein sequence ID" value="BBG25287.1"/>
    <property type="molecule type" value="Genomic_DNA"/>
</dbReference>
<dbReference type="EMBL" id="AP018930">
    <property type="protein sequence ID" value="BBG28081.1"/>
    <property type="molecule type" value="Genomic_DNA"/>
</dbReference>
<feature type="transmembrane region" description="Helical" evidence="1">
    <location>
        <begin position="46"/>
        <end position="66"/>
    </location>
</feature>
<dbReference type="Proteomes" id="UP000325030">
    <property type="component" value="Chromosome"/>
</dbReference>
<evidence type="ECO:0000313" key="5">
    <source>
        <dbReference type="Proteomes" id="UP000325030"/>
    </source>
</evidence>
<dbReference type="KEGG" id="step:IC006_2622"/>
<reference evidence="5" key="1">
    <citation type="submission" date="2018-09" db="EMBL/GenBank/DDBJ databases">
        <title>Complete Genome Sequencing of Sulfolobus sp. JCM 16834.</title>
        <authorList>
            <person name="Kato S."/>
            <person name="Itoh T."/>
            <person name="Ohkuma M."/>
        </authorList>
    </citation>
    <scope>NUCLEOTIDE SEQUENCE [LARGE SCALE GENOMIC DNA]</scope>
    <source>
        <strain evidence="5">IC-007</strain>
    </source>
</reference>
<gene>
    <name evidence="2" type="ORF">IC006_2622</name>
    <name evidence="3" type="ORF">IC007_2636</name>
</gene>
<accession>A0A510DYM3</accession>
<evidence type="ECO:0000313" key="2">
    <source>
        <dbReference type="EMBL" id="BBG25287.1"/>
    </source>
</evidence>
<dbReference type="AlphaFoldDB" id="A0A510DYM3"/>
<keyword evidence="1" id="KW-0472">Membrane</keyword>
<accession>A0A510E6B5</accession>
<sequence>MLYHVLFFIHMFGLIGWGGLTTGAYYMMAIEGEATEKMLKAYRKLVIVEIISLFALAISGIFMWIELGMPDWVYPAFALAPVLAVGEWYHYKIAHSTDFLKKMRFVSIFYTIIAVFLIYDMVFKP</sequence>
<protein>
    <recommendedName>
        <fullName evidence="6">DUF2269 family protein</fullName>
    </recommendedName>
</protein>
<name>A0A510DYM3_9CREN</name>
<evidence type="ECO:0000313" key="4">
    <source>
        <dbReference type="Proteomes" id="UP000322983"/>
    </source>
</evidence>
<feature type="transmembrane region" description="Helical" evidence="1">
    <location>
        <begin position="6"/>
        <end position="26"/>
    </location>
</feature>
<evidence type="ECO:0000313" key="3">
    <source>
        <dbReference type="EMBL" id="BBG28081.1"/>
    </source>
</evidence>
<feature type="transmembrane region" description="Helical" evidence="1">
    <location>
        <begin position="72"/>
        <end position="91"/>
    </location>
</feature>
<reference evidence="2 4" key="2">
    <citation type="journal article" date="2020" name="Int. J. Syst. Evol. Microbiol.">
        <title>Sulfuracidifex tepidarius gen. nov., sp. nov. and transfer of Sulfolobus metallicus Huber and Stetter 1992 to the genus Sulfuracidifex as Sulfuracidifex metallicus comb. nov.</title>
        <authorList>
            <person name="Itoh T."/>
            <person name="Miura T."/>
            <person name="Sakai H.D."/>
            <person name="Kato S."/>
            <person name="Ohkuma M."/>
            <person name="Takashina T."/>
        </authorList>
    </citation>
    <scope>NUCLEOTIDE SEQUENCE [LARGE SCALE GENOMIC DNA]</scope>
    <source>
        <strain evidence="2 4">IC-006</strain>
        <strain evidence="3">IC-007</strain>
    </source>
</reference>
<proteinExistence type="predicted"/>
<dbReference type="Proteomes" id="UP000322983">
    <property type="component" value="Chromosome"/>
</dbReference>
<keyword evidence="4" id="KW-1185">Reference proteome</keyword>
<organism evidence="2 4">
    <name type="scientific">Sulfuracidifex tepidarius</name>
    <dbReference type="NCBI Taxonomy" id="1294262"/>
    <lineage>
        <taxon>Archaea</taxon>
        <taxon>Thermoproteota</taxon>
        <taxon>Thermoprotei</taxon>
        <taxon>Sulfolobales</taxon>
        <taxon>Sulfolobaceae</taxon>
        <taxon>Sulfuracidifex</taxon>
    </lineage>
</organism>
<evidence type="ECO:0000256" key="1">
    <source>
        <dbReference type="SAM" id="Phobius"/>
    </source>
</evidence>